<reference evidence="7 8" key="1">
    <citation type="journal article" date="2021" name="Commun. Biol.">
        <title>The genome of Shorea leprosula (Dipterocarpaceae) highlights the ecological relevance of drought in aseasonal tropical rainforests.</title>
        <authorList>
            <person name="Ng K.K.S."/>
            <person name="Kobayashi M.J."/>
            <person name="Fawcett J.A."/>
            <person name="Hatakeyama M."/>
            <person name="Paape T."/>
            <person name="Ng C.H."/>
            <person name="Ang C.C."/>
            <person name="Tnah L.H."/>
            <person name="Lee C.T."/>
            <person name="Nishiyama T."/>
            <person name="Sese J."/>
            <person name="O'Brien M.J."/>
            <person name="Copetti D."/>
            <person name="Mohd Noor M.I."/>
            <person name="Ong R.C."/>
            <person name="Putra M."/>
            <person name="Sireger I.Z."/>
            <person name="Indrioko S."/>
            <person name="Kosugi Y."/>
            <person name="Izuno A."/>
            <person name="Isagi Y."/>
            <person name="Lee S.L."/>
            <person name="Shimizu K.K."/>
        </authorList>
    </citation>
    <scope>NUCLEOTIDE SEQUENCE [LARGE SCALE GENOMIC DNA]</scope>
    <source>
        <strain evidence="7">214</strain>
    </source>
</reference>
<feature type="region of interest" description="Disordered" evidence="5">
    <location>
        <begin position="276"/>
        <end position="327"/>
    </location>
</feature>
<dbReference type="CDD" id="cd23767">
    <property type="entry name" value="IQCD"/>
    <property type="match status" value="1"/>
</dbReference>
<dbReference type="SMART" id="SM00015">
    <property type="entry name" value="IQ"/>
    <property type="match status" value="2"/>
</dbReference>
<dbReference type="EMBL" id="BPVZ01000075">
    <property type="protein sequence ID" value="GKV27348.1"/>
    <property type="molecule type" value="Genomic_DNA"/>
</dbReference>
<dbReference type="Pfam" id="PF13178">
    <property type="entry name" value="DUF4005"/>
    <property type="match status" value="1"/>
</dbReference>
<keyword evidence="8" id="KW-1185">Reference proteome</keyword>
<dbReference type="SUPFAM" id="SSF52540">
    <property type="entry name" value="P-loop containing nucleoside triphosphate hydrolases"/>
    <property type="match status" value="1"/>
</dbReference>
<sequence length="342" mass="38685">MGKASRWMINFLLGRKQKERKKETASLSFPEEKAAIFSASTFNKRWSFGKKSASKEITAHRSSRSLDSITAASLVAAATQATKTRVPIDTRSRANEDAAATRIQAAFRSYLARRALCALRALVKLQALVRGHLVRKQMEATVRGMHALMTIQVRARFQRIQTAEEPKSQSSRYRSISLEKEFPRAHREAIPIVNKYGYTNHKQKERIKHRLTTYQYHSGDLSVSKRKHQHEEFSATALSSPLFSLAGSWATSGGACFNCQHQDHPYLPNYMINTQSSKAKVRSQSEPKQRPKQSMQGVGKAKKKGKEKRTAEEMNVVQQVSPAASSKQLTIESQDLWFVKLY</sequence>
<keyword evidence="1" id="KW-0112">Calmodulin-binding</keyword>
<comment type="function">
    <text evidence="4">May be involved in cooperative interactions with calmodulins or calmodulin-like proteins. Recruits calmodulin proteins to microtubules, thus being a potential scaffold in cellular signaling and trafficking. May associate with nucleic acids and regulate gene expression at the transcriptional or post-transcriptional level.</text>
</comment>
<evidence type="ECO:0000256" key="4">
    <source>
        <dbReference type="ARBA" id="ARBA00045534"/>
    </source>
</evidence>
<dbReference type="AlphaFoldDB" id="A0AAV5KRY0"/>
<feature type="compositionally biased region" description="Polar residues" evidence="5">
    <location>
        <begin position="316"/>
        <end position="327"/>
    </location>
</feature>
<comment type="subunit">
    <text evidence="3">Binds to multiple calmodulin (CaM) in the presence of Ca(2+) and CaM-like proteins.</text>
</comment>
<dbReference type="Pfam" id="PF00612">
    <property type="entry name" value="IQ"/>
    <property type="match status" value="2"/>
</dbReference>
<evidence type="ECO:0000256" key="2">
    <source>
        <dbReference type="ARBA" id="ARBA00024341"/>
    </source>
</evidence>
<evidence type="ECO:0000313" key="7">
    <source>
        <dbReference type="EMBL" id="GKV27348.1"/>
    </source>
</evidence>
<comment type="similarity">
    <text evidence="2">Belongs to the IQD family.</text>
</comment>
<dbReference type="PANTHER" id="PTHR32295:SF263">
    <property type="entry name" value="DUF4005 DOMAIN-CONTAINING PROTEIN"/>
    <property type="match status" value="1"/>
</dbReference>
<dbReference type="Gene3D" id="1.20.5.190">
    <property type="match status" value="1"/>
</dbReference>
<dbReference type="PANTHER" id="PTHR32295">
    <property type="entry name" value="IQ-DOMAIN 5-RELATED"/>
    <property type="match status" value="1"/>
</dbReference>
<comment type="caution">
    <text evidence="7">The sequence shown here is derived from an EMBL/GenBank/DDBJ whole genome shotgun (WGS) entry which is preliminary data.</text>
</comment>
<dbReference type="PROSITE" id="PS50096">
    <property type="entry name" value="IQ"/>
    <property type="match status" value="2"/>
</dbReference>
<evidence type="ECO:0000259" key="6">
    <source>
        <dbReference type="Pfam" id="PF13178"/>
    </source>
</evidence>
<evidence type="ECO:0000256" key="5">
    <source>
        <dbReference type="SAM" id="MobiDB-lite"/>
    </source>
</evidence>
<gene>
    <name evidence="7" type="ORF">SLEP1_g36531</name>
</gene>
<dbReference type="GO" id="GO:0005516">
    <property type="term" value="F:calmodulin binding"/>
    <property type="evidence" value="ECO:0007669"/>
    <property type="project" value="UniProtKB-KW"/>
</dbReference>
<organism evidence="7 8">
    <name type="scientific">Rubroshorea leprosula</name>
    <dbReference type="NCBI Taxonomy" id="152421"/>
    <lineage>
        <taxon>Eukaryota</taxon>
        <taxon>Viridiplantae</taxon>
        <taxon>Streptophyta</taxon>
        <taxon>Embryophyta</taxon>
        <taxon>Tracheophyta</taxon>
        <taxon>Spermatophyta</taxon>
        <taxon>Magnoliopsida</taxon>
        <taxon>eudicotyledons</taxon>
        <taxon>Gunneridae</taxon>
        <taxon>Pentapetalae</taxon>
        <taxon>rosids</taxon>
        <taxon>malvids</taxon>
        <taxon>Malvales</taxon>
        <taxon>Dipterocarpaceae</taxon>
        <taxon>Rubroshorea</taxon>
    </lineage>
</organism>
<dbReference type="InterPro" id="IPR025064">
    <property type="entry name" value="DUF4005"/>
</dbReference>
<evidence type="ECO:0000256" key="3">
    <source>
        <dbReference type="ARBA" id="ARBA00024378"/>
    </source>
</evidence>
<proteinExistence type="inferred from homology"/>
<evidence type="ECO:0000313" key="8">
    <source>
        <dbReference type="Proteomes" id="UP001054252"/>
    </source>
</evidence>
<dbReference type="Proteomes" id="UP001054252">
    <property type="component" value="Unassembled WGS sequence"/>
</dbReference>
<dbReference type="InterPro" id="IPR000048">
    <property type="entry name" value="IQ_motif_EF-hand-BS"/>
</dbReference>
<name>A0AAV5KRY0_9ROSI</name>
<feature type="domain" description="DUF4005" evidence="6">
    <location>
        <begin position="253"/>
        <end position="304"/>
    </location>
</feature>
<accession>A0AAV5KRY0</accession>
<evidence type="ECO:0000256" key="1">
    <source>
        <dbReference type="ARBA" id="ARBA00022860"/>
    </source>
</evidence>
<dbReference type="InterPro" id="IPR027417">
    <property type="entry name" value="P-loop_NTPase"/>
</dbReference>
<protein>
    <recommendedName>
        <fullName evidence="6">DUF4005 domain-containing protein</fullName>
    </recommendedName>
</protein>